<organism evidence="1 2">
    <name type="scientific">Paenibacillus suaedae</name>
    <dbReference type="NCBI Taxonomy" id="3077233"/>
    <lineage>
        <taxon>Bacteria</taxon>
        <taxon>Bacillati</taxon>
        <taxon>Bacillota</taxon>
        <taxon>Bacilli</taxon>
        <taxon>Bacillales</taxon>
        <taxon>Paenibacillaceae</taxon>
        <taxon>Paenibacillus</taxon>
    </lineage>
</organism>
<proteinExistence type="predicted"/>
<keyword evidence="2" id="KW-1185">Reference proteome</keyword>
<protein>
    <submittedName>
        <fullName evidence="1">Uncharacterized protein</fullName>
    </submittedName>
</protein>
<dbReference type="AlphaFoldDB" id="A0AAJ2JU51"/>
<sequence>MELKNAEVEPLITFLMSFGLTGQKSRMRTRFVKVLMERHKLIQEEHAELIREFAKLDSNGEPVIIESNGQQMYDVPDREGFQGEYFLLLNENFIIEQNTERKEMLLFIKELILECDKTFKGSEALEYDRWCDIAEMITYE</sequence>
<dbReference type="EMBL" id="JAVYAA010000001">
    <property type="protein sequence ID" value="MDT8975020.1"/>
    <property type="molecule type" value="Genomic_DNA"/>
</dbReference>
<reference evidence="2" key="1">
    <citation type="submission" date="2023-09" db="EMBL/GenBank/DDBJ databases">
        <title>Paenibacillus sp. chi10 Genome sequencing and assembly.</title>
        <authorList>
            <person name="Kim I."/>
        </authorList>
    </citation>
    <scope>NUCLEOTIDE SEQUENCE [LARGE SCALE GENOMIC DNA]</scope>
    <source>
        <strain evidence="2">chi10</strain>
    </source>
</reference>
<dbReference type="RefSeq" id="WP_021256327.1">
    <property type="nucleotide sequence ID" value="NZ_JAVYAA010000001.1"/>
</dbReference>
<comment type="caution">
    <text evidence="1">The sequence shown here is derived from an EMBL/GenBank/DDBJ whole genome shotgun (WGS) entry which is preliminary data.</text>
</comment>
<name>A0AAJ2JU51_9BACL</name>
<accession>A0AAJ2JU51</accession>
<dbReference type="Proteomes" id="UP001250538">
    <property type="component" value="Unassembled WGS sequence"/>
</dbReference>
<evidence type="ECO:0000313" key="2">
    <source>
        <dbReference type="Proteomes" id="UP001250538"/>
    </source>
</evidence>
<gene>
    <name evidence="1" type="ORF">RQP50_02045</name>
</gene>
<evidence type="ECO:0000313" key="1">
    <source>
        <dbReference type="EMBL" id="MDT8975020.1"/>
    </source>
</evidence>